<dbReference type="OrthoDB" id="47059at2759"/>
<keyword evidence="3" id="KW-0325">Glycoprotein</keyword>
<dbReference type="EMBL" id="LCZI01000246">
    <property type="protein sequence ID" value="KKZ67453.1"/>
    <property type="molecule type" value="Genomic_DNA"/>
</dbReference>
<feature type="domain" description="N-acetyltransferase" evidence="5">
    <location>
        <begin position="369"/>
        <end position="527"/>
    </location>
</feature>
<reference evidence="7" key="1">
    <citation type="journal article" date="2015" name="PLoS Genet.">
        <title>The dynamic genome and transcriptome of the human fungal pathogen Blastomyces and close relative Emmonsia.</title>
        <authorList>
            <person name="Munoz J.F."/>
            <person name="Gauthier G.M."/>
            <person name="Desjardins C.A."/>
            <person name="Gallo J.E."/>
            <person name="Holder J."/>
            <person name="Sullivan T.D."/>
            <person name="Marty A.J."/>
            <person name="Carmen J.C."/>
            <person name="Chen Z."/>
            <person name="Ding L."/>
            <person name="Gujja S."/>
            <person name="Magrini V."/>
            <person name="Misas E."/>
            <person name="Mitreva M."/>
            <person name="Priest M."/>
            <person name="Saif S."/>
            <person name="Whiston E.A."/>
            <person name="Young S."/>
            <person name="Zeng Q."/>
            <person name="Goldman W.E."/>
            <person name="Mardis E.R."/>
            <person name="Taylor J.W."/>
            <person name="McEwen J.G."/>
            <person name="Clay O.K."/>
            <person name="Klein B.S."/>
            <person name="Cuomo C.A."/>
        </authorList>
    </citation>
    <scope>NUCLEOTIDE SEQUENCE [LARGE SCALE GENOMIC DNA]</scope>
    <source>
        <strain evidence="7">UAMH 3008</strain>
    </source>
</reference>
<dbReference type="InterPro" id="IPR017853">
    <property type="entry name" value="GH"/>
</dbReference>
<dbReference type="SUPFAM" id="SSF51445">
    <property type="entry name" value="(Trans)glycosidases"/>
    <property type="match status" value="1"/>
</dbReference>
<dbReference type="Pfam" id="PF00583">
    <property type="entry name" value="Acetyltransf_1"/>
    <property type="match status" value="1"/>
</dbReference>
<keyword evidence="4" id="KW-0326">Glycosidase</keyword>
<evidence type="ECO:0000256" key="2">
    <source>
        <dbReference type="ARBA" id="ARBA00022801"/>
    </source>
</evidence>
<dbReference type="InterPro" id="IPR001764">
    <property type="entry name" value="Glyco_hydro_3_N"/>
</dbReference>
<dbReference type="InterPro" id="IPR000182">
    <property type="entry name" value="GNAT_dom"/>
</dbReference>
<dbReference type="GO" id="GO:0016747">
    <property type="term" value="F:acyltransferase activity, transferring groups other than amino-acyl groups"/>
    <property type="evidence" value="ECO:0007669"/>
    <property type="project" value="InterPro"/>
</dbReference>
<dbReference type="PANTHER" id="PTHR30480">
    <property type="entry name" value="BETA-HEXOSAMINIDASE-RELATED"/>
    <property type="match status" value="1"/>
</dbReference>
<evidence type="ECO:0000259" key="5">
    <source>
        <dbReference type="PROSITE" id="PS51186"/>
    </source>
</evidence>
<name>A0A0G2IAC1_9EURO</name>
<feature type="domain" description="N-acetyltransferase" evidence="5">
    <location>
        <begin position="536"/>
        <end position="684"/>
    </location>
</feature>
<dbReference type="Pfam" id="PF13508">
    <property type="entry name" value="Acetyltransf_7"/>
    <property type="match status" value="1"/>
</dbReference>
<organism evidence="6 7">
    <name type="scientific">[Emmonsia] crescens</name>
    <dbReference type="NCBI Taxonomy" id="73230"/>
    <lineage>
        <taxon>Eukaryota</taxon>
        <taxon>Fungi</taxon>
        <taxon>Dikarya</taxon>
        <taxon>Ascomycota</taxon>
        <taxon>Pezizomycotina</taxon>
        <taxon>Eurotiomycetes</taxon>
        <taxon>Eurotiomycetidae</taxon>
        <taxon>Onygenales</taxon>
        <taxon>Ajellomycetaceae</taxon>
        <taxon>Emergomyces</taxon>
    </lineage>
</organism>
<dbReference type="PROSITE" id="PS51186">
    <property type="entry name" value="GNAT"/>
    <property type="match status" value="2"/>
</dbReference>
<accession>A0A0G2IAC1</accession>
<dbReference type="Gene3D" id="3.20.20.300">
    <property type="entry name" value="Glycoside hydrolase, family 3, N-terminal domain"/>
    <property type="match status" value="1"/>
</dbReference>
<evidence type="ECO:0000313" key="6">
    <source>
        <dbReference type="EMBL" id="KKZ67453.1"/>
    </source>
</evidence>
<dbReference type="SUPFAM" id="SSF55729">
    <property type="entry name" value="Acyl-CoA N-acyltransferases (Nat)"/>
    <property type="match status" value="2"/>
</dbReference>
<dbReference type="InterPro" id="IPR050226">
    <property type="entry name" value="NagZ_Beta-hexosaminidase"/>
</dbReference>
<evidence type="ECO:0000256" key="3">
    <source>
        <dbReference type="ARBA" id="ARBA00023180"/>
    </source>
</evidence>
<evidence type="ECO:0000313" key="7">
    <source>
        <dbReference type="Proteomes" id="UP000034164"/>
    </source>
</evidence>
<dbReference type="Pfam" id="PF00933">
    <property type="entry name" value="Glyco_hydro_3"/>
    <property type="match status" value="1"/>
</dbReference>
<dbReference type="GO" id="GO:0004553">
    <property type="term" value="F:hydrolase activity, hydrolyzing O-glycosyl compounds"/>
    <property type="evidence" value="ECO:0007669"/>
    <property type="project" value="InterPro"/>
</dbReference>
<dbReference type="Gene3D" id="3.40.630.30">
    <property type="match status" value="2"/>
</dbReference>
<protein>
    <recommendedName>
        <fullName evidence="5">N-acetyltransferase domain-containing protein</fullName>
    </recommendedName>
</protein>
<comment type="similarity">
    <text evidence="1">Belongs to the glycosyl hydrolase 3 family.</text>
</comment>
<keyword evidence="2" id="KW-0378">Hydrolase</keyword>
<dbReference type="GO" id="GO:0009254">
    <property type="term" value="P:peptidoglycan turnover"/>
    <property type="evidence" value="ECO:0007669"/>
    <property type="project" value="TreeGrafter"/>
</dbReference>
<evidence type="ECO:0000256" key="1">
    <source>
        <dbReference type="ARBA" id="ARBA00005336"/>
    </source>
</evidence>
<sequence length="684" mass="75462">MNEEELRQQLGQLLIVDFDGLTTNDDIKTLIRAPYYVGGVVLSFQNVATAEQITTLVHDLQCTARDAGHARPLFICVSQDNNSNIAPGSSNISQLARLTELRAAGSMEDTFQAATATGGLLRALGLNMVFTDTCNISPGALKWPRTGRKLIGDQFGRLSAGMLRGLRSEEIMSCLKSFPKWDVADRHAEFPLLTASESKDALESELIPYRRAVAEDVEAIMTSHTVVPSVDSSLPIAPSKHVVNLLREKLQYKGLIISGYPESYAIKTTFDTAESAVLSFRAGNDCTIISHTFKEQVDAFQRVFGVCGDRGIPSAQILESLKRVDKLKHAFLSWESTLKRHPAREVNLARTPNKMVGITTRCTTELPYTPIKPFDLSGDMAQLIELWHSLLPQYAVPEPRLSDLLTRPNGAHFEVRFGQKLIAFVATFVNGDRPTSYISALLVHPAHQSRGIGTALIRHAQQHLRSASTARSVTIGSSFPRFWPGVPLDIPKQSQSFFINRGFCVAPGPTARDYCVKLAIYEAPVAVLERAAANGVKFMPWTEGQYGECMALQKELFGNDEVWMGAYERLAQAAQYHQAMIAVDLAGNQVGWALMLEPGIGLSNDLAFPPLLGERTGQIGCVGVHPDARNKGVGLALVVHAALDLRKRGMEQIFIDWVTLVNWYERAGFEVWREYRTVTLNDIV</sequence>
<dbReference type="CDD" id="cd04301">
    <property type="entry name" value="NAT_SF"/>
    <property type="match status" value="2"/>
</dbReference>
<evidence type="ECO:0000256" key="4">
    <source>
        <dbReference type="ARBA" id="ARBA00023295"/>
    </source>
</evidence>
<dbReference type="PANTHER" id="PTHR30480:SF16">
    <property type="entry name" value="GLYCOSIDE HYDROLASE FAMILY 3 DOMAIN PROTEIN"/>
    <property type="match status" value="1"/>
</dbReference>
<dbReference type="VEuPathDB" id="FungiDB:EMCG_06905"/>
<gene>
    <name evidence="6" type="ORF">EMCG_06905</name>
</gene>
<dbReference type="InterPro" id="IPR016181">
    <property type="entry name" value="Acyl_CoA_acyltransferase"/>
</dbReference>
<comment type="caution">
    <text evidence="6">The sequence shown here is derived from an EMBL/GenBank/DDBJ whole genome shotgun (WGS) entry which is preliminary data.</text>
</comment>
<proteinExistence type="inferred from homology"/>
<dbReference type="AlphaFoldDB" id="A0A0G2IAC1"/>
<dbReference type="GO" id="GO:0005975">
    <property type="term" value="P:carbohydrate metabolic process"/>
    <property type="evidence" value="ECO:0007669"/>
    <property type="project" value="InterPro"/>
</dbReference>
<dbReference type="InterPro" id="IPR036962">
    <property type="entry name" value="Glyco_hydro_3_N_sf"/>
</dbReference>
<dbReference type="Proteomes" id="UP000034164">
    <property type="component" value="Unassembled WGS sequence"/>
</dbReference>